<sequence>MPSFSTSPHLLLLQLFLLLFSEANTPINQQHTQVLICASKVTFAFANKSLALSSACVKRAIRESALVRKKARDTFVTIHVSKEVSNN</sequence>
<proteinExistence type="predicted"/>
<comment type="caution">
    <text evidence="2">The sequence shown here is derived from an EMBL/GenBank/DDBJ whole genome shotgun (WGS) entry which is preliminary data.</text>
</comment>
<feature type="signal peptide" evidence="1">
    <location>
        <begin position="1"/>
        <end position="23"/>
    </location>
</feature>
<keyword evidence="3" id="KW-1185">Reference proteome</keyword>
<reference evidence="2 3" key="1">
    <citation type="submission" date="2024-08" db="EMBL/GenBank/DDBJ databases">
        <title>Insights into the chromosomal genome structure of Flemingia macrophylla.</title>
        <authorList>
            <person name="Ding Y."/>
            <person name="Zhao Y."/>
            <person name="Bi W."/>
            <person name="Wu M."/>
            <person name="Zhao G."/>
            <person name="Gong Y."/>
            <person name="Li W."/>
            <person name="Zhang P."/>
        </authorList>
    </citation>
    <scope>NUCLEOTIDE SEQUENCE [LARGE SCALE GENOMIC DNA]</scope>
    <source>
        <strain evidence="2">DYQJB</strain>
        <tissue evidence="2">Leaf</tissue>
    </source>
</reference>
<evidence type="ECO:0000256" key="1">
    <source>
        <dbReference type="SAM" id="SignalP"/>
    </source>
</evidence>
<evidence type="ECO:0000313" key="3">
    <source>
        <dbReference type="Proteomes" id="UP001603857"/>
    </source>
</evidence>
<keyword evidence="1" id="KW-0732">Signal</keyword>
<protein>
    <recommendedName>
        <fullName evidence="4">Secreted protein</fullName>
    </recommendedName>
</protein>
<accession>A0ABD1NA37</accession>
<gene>
    <name evidence="2" type="ORF">Fmac_006262</name>
</gene>
<dbReference type="EMBL" id="JBGMDY010000002">
    <property type="protein sequence ID" value="KAL2344977.1"/>
    <property type="molecule type" value="Genomic_DNA"/>
</dbReference>
<name>A0ABD1NA37_9FABA</name>
<dbReference type="AlphaFoldDB" id="A0ABD1NA37"/>
<feature type="chain" id="PRO_5044811338" description="Secreted protein" evidence="1">
    <location>
        <begin position="24"/>
        <end position="87"/>
    </location>
</feature>
<dbReference type="Proteomes" id="UP001603857">
    <property type="component" value="Unassembled WGS sequence"/>
</dbReference>
<evidence type="ECO:0000313" key="2">
    <source>
        <dbReference type="EMBL" id="KAL2344977.1"/>
    </source>
</evidence>
<organism evidence="2 3">
    <name type="scientific">Flemingia macrophylla</name>
    <dbReference type="NCBI Taxonomy" id="520843"/>
    <lineage>
        <taxon>Eukaryota</taxon>
        <taxon>Viridiplantae</taxon>
        <taxon>Streptophyta</taxon>
        <taxon>Embryophyta</taxon>
        <taxon>Tracheophyta</taxon>
        <taxon>Spermatophyta</taxon>
        <taxon>Magnoliopsida</taxon>
        <taxon>eudicotyledons</taxon>
        <taxon>Gunneridae</taxon>
        <taxon>Pentapetalae</taxon>
        <taxon>rosids</taxon>
        <taxon>fabids</taxon>
        <taxon>Fabales</taxon>
        <taxon>Fabaceae</taxon>
        <taxon>Papilionoideae</taxon>
        <taxon>50 kb inversion clade</taxon>
        <taxon>NPAAA clade</taxon>
        <taxon>indigoferoid/millettioid clade</taxon>
        <taxon>Phaseoleae</taxon>
        <taxon>Flemingia</taxon>
    </lineage>
</organism>
<evidence type="ECO:0008006" key="4">
    <source>
        <dbReference type="Google" id="ProtNLM"/>
    </source>
</evidence>